<evidence type="ECO:0000256" key="6">
    <source>
        <dbReference type="ARBA" id="ARBA00023136"/>
    </source>
</evidence>
<evidence type="ECO:0000256" key="2">
    <source>
        <dbReference type="ARBA" id="ARBA00022692"/>
    </source>
</evidence>
<evidence type="ECO:0000256" key="5">
    <source>
        <dbReference type="ARBA" id="ARBA00023098"/>
    </source>
</evidence>
<dbReference type="GO" id="GO:0006643">
    <property type="term" value="P:membrane lipid metabolic process"/>
    <property type="evidence" value="ECO:0007669"/>
    <property type="project" value="TreeGrafter"/>
</dbReference>
<evidence type="ECO:0000256" key="7">
    <source>
        <dbReference type="SAM" id="Phobius"/>
    </source>
</evidence>
<dbReference type="PANTHER" id="PTHR21624:SF1">
    <property type="entry name" value="ALKYLGLYCEROL MONOOXYGENASE"/>
    <property type="match status" value="1"/>
</dbReference>
<comment type="subcellular location">
    <subcellularLocation>
        <location evidence="1">Endomembrane system</location>
        <topology evidence="1">Multi-pass membrane protein</topology>
    </subcellularLocation>
</comment>
<feature type="domain" description="Fatty acid hydroxylase" evidence="8">
    <location>
        <begin position="84"/>
        <end position="217"/>
    </location>
</feature>
<dbReference type="EMBL" id="UINC01003160">
    <property type="protein sequence ID" value="SVA03860.1"/>
    <property type="molecule type" value="Genomic_DNA"/>
</dbReference>
<gene>
    <name evidence="9" type="ORF">METZ01_LOCUS56714</name>
</gene>
<feature type="transmembrane region" description="Helical" evidence="7">
    <location>
        <begin position="6"/>
        <end position="27"/>
    </location>
</feature>
<dbReference type="Pfam" id="PF04116">
    <property type="entry name" value="FA_hydroxylase"/>
    <property type="match status" value="1"/>
</dbReference>
<feature type="transmembrane region" description="Helical" evidence="7">
    <location>
        <begin position="79"/>
        <end position="97"/>
    </location>
</feature>
<dbReference type="GO" id="GO:0005783">
    <property type="term" value="C:endoplasmic reticulum"/>
    <property type="evidence" value="ECO:0007669"/>
    <property type="project" value="TreeGrafter"/>
</dbReference>
<name>A0A381SIG7_9ZZZZ</name>
<feature type="transmembrane region" description="Helical" evidence="7">
    <location>
        <begin position="387"/>
        <end position="408"/>
    </location>
</feature>
<feature type="transmembrane region" description="Helical" evidence="7">
    <location>
        <begin position="136"/>
        <end position="157"/>
    </location>
</feature>
<keyword evidence="5" id="KW-0443">Lipid metabolism</keyword>
<dbReference type="GO" id="GO:0016020">
    <property type="term" value="C:membrane"/>
    <property type="evidence" value="ECO:0007669"/>
    <property type="project" value="GOC"/>
</dbReference>
<dbReference type="InterPro" id="IPR051689">
    <property type="entry name" value="Sterol_desaturase/TMEM195"/>
</dbReference>
<dbReference type="InterPro" id="IPR006694">
    <property type="entry name" value="Fatty_acid_hydroxylase"/>
</dbReference>
<dbReference type="GO" id="GO:0005506">
    <property type="term" value="F:iron ion binding"/>
    <property type="evidence" value="ECO:0007669"/>
    <property type="project" value="InterPro"/>
</dbReference>
<dbReference type="GO" id="GO:0008610">
    <property type="term" value="P:lipid biosynthetic process"/>
    <property type="evidence" value="ECO:0007669"/>
    <property type="project" value="InterPro"/>
</dbReference>
<dbReference type="PANTHER" id="PTHR21624">
    <property type="entry name" value="STEROL DESATURASE-RELATED PROTEIN"/>
    <property type="match status" value="1"/>
</dbReference>
<evidence type="ECO:0000256" key="3">
    <source>
        <dbReference type="ARBA" id="ARBA00022989"/>
    </source>
</evidence>
<dbReference type="GO" id="GO:0050479">
    <property type="term" value="F:glyceryl-ether monooxygenase activity"/>
    <property type="evidence" value="ECO:0007669"/>
    <property type="project" value="TreeGrafter"/>
</dbReference>
<proteinExistence type="predicted"/>
<sequence length="422" mass="48814">MNIYIIALLFAIPIFIILIGLESFVAYRRGMQINHAADMISSLSSGLTNATRDGIQFGVVLISYTWLVNHITIYKVENLWLAVIIAFVAEDFAGYWIHRMSHRVNILWNRHVIHHSSEEYNLSCALRQSISDNIKFFSILLIPAAVMGIPPALFAIISPVHLFLQFWYHTRLIDKMGILENILVTPSHHRVHHAINPEYLDKNYSQIFIIWDKLFGTFQPEEKSNPPVYGILRPAKTWNPVLINFKHLWQLTKDAYRANSYWDKIRIWFMPTGWRPLDVAEKFPVITIENPSSLKKYSTNNSNLLLGWSYFQLFMTSALMVLIFLKIPILSQTMILLLAGLLVLHVISYSFLLDRKNIAIILEGLKFVFGIVLFFKINESTGFIPNFSLNLIFSYLFISFGMTAYFFWTEIKPRSISVSVNP</sequence>
<organism evidence="9">
    <name type="scientific">marine metagenome</name>
    <dbReference type="NCBI Taxonomy" id="408172"/>
    <lineage>
        <taxon>unclassified sequences</taxon>
        <taxon>metagenomes</taxon>
        <taxon>ecological metagenomes</taxon>
    </lineage>
</organism>
<feature type="transmembrane region" description="Helical" evidence="7">
    <location>
        <begin position="334"/>
        <end position="352"/>
    </location>
</feature>
<evidence type="ECO:0000259" key="8">
    <source>
        <dbReference type="Pfam" id="PF04116"/>
    </source>
</evidence>
<evidence type="ECO:0000256" key="1">
    <source>
        <dbReference type="ARBA" id="ARBA00004127"/>
    </source>
</evidence>
<accession>A0A381SIG7</accession>
<keyword evidence="4" id="KW-0560">Oxidoreductase</keyword>
<evidence type="ECO:0000313" key="9">
    <source>
        <dbReference type="EMBL" id="SVA03860.1"/>
    </source>
</evidence>
<evidence type="ECO:0000256" key="4">
    <source>
        <dbReference type="ARBA" id="ARBA00023002"/>
    </source>
</evidence>
<feature type="transmembrane region" description="Helical" evidence="7">
    <location>
        <begin position="54"/>
        <end position="73"/>
    </location>
</feature>
<keyword evidence="6 7" id="KW-0472">Membrane</keyword>
<keyword evidence="2 7" id="KW-0812">Transmembrane</keyword>
<feature type="transmembrane region" description="Helical" evidence="7">
    <location>
        <begin position="305"/>
        <end position="325"/>
    </location>
</feature>
<dbReference type="AlphaFoldDB" id="A0A381SIG7"/>
<reference evidence="9" key="1">
    <citation type="submission" date="2018-05" db="EMBL/GenBank/DDBJ databases">
        <authorList>
            <person name="Lanie J.A."/>
            <person name="Ng W.-L."/>
            <person name="Kazmierczak K.M."/>
            <person name="Andrzejewski T.M."/>
            <person name="Davidsen T.M."/>
            <person name="Wayne K.J."/>
            <person name="Tettelin H."/>
            <person name="Glass J.I."/>
            <person name="Rusch D."/>
            <person name="Podicherti R."/>
            <person name="Tsui H.-C.T."/>
            <person name="Winkler M.E."/>
        </authorList>
    </citation>
    <scope>NUCLEOTIDE SEQUENCE</scope>
</reference>
<protein>
    <recommendedName>
        <fullName evidence="8">Fatty acid hydroxylase domain-containing protein</fullName>
    </recommendedName>
</protein>
<feature type="transmembrane region" description="Helical" evidence="7">
    <location>
        <begin position="358"/>
        <end position="375"/>
    </location>
</feature>
<keyword evidence="3 7" id="KW-1133">Transmembrane helix</keyword>